<dbReference type="GO" id="GO:0030170">
    <property type="term" value="F:pyridoxal phosphate binding"/>
    <property type="evidence" value="ECO:0007669"/>
    <property type="project" value="InterPro"/>
</dbReference>
<evidence type="ECO:0000313" key="11">
    <source>
        <dbReference type="Proteomes" id="UP000035721"/>
    </source>
</evidence>
<dbReference type="GO" id="GO:0019346">
    <property type="term" value="P:transsulfuration"/>
    <property type="evidence" value="ECO:0007669"/>
    <property type="project" value="InterPro"/>
</dbReference>
<evidence type="ECO:0000256" key="1">
    <source>
        <dbReference type="ARBA" id="ARBA00001933"/>
    </source>
</evidence>
<evidence type="ECO:0000256" key="6">
    <source>
        <dbReference type="ARBA" id="ARBA00048780"/>
    </source>
</evidence>
<dbReference type="EC" id="4.4.1.2" evidence="4"/>
<dbReference type="GO" id="GO:0019343">
    <property type="term" value="P:cysteine biosynthetic process via cystathionine"/>
    <property type="evidence" value="ECO:0007669"/>
    <property type="project" value="TreeGrafter"/>
</dbReference>
<protein>
    <recommendedName>
        <fullName evidence="4">homocysteine desulfhydrase</fullName>
        <ecNumber evidence="4">4.4.1.2</ecNumber>
    </recommendedName>
    <alternativeName>
        <fullName evidence="5">Homocysteine desulfhydrase</fullName>
    </alternativeName>
</protein>
<dbReference type="GO" id="GO:0047982">
    <property type="term" value="F:homocysteine desulfhydrase activity"/>
    <property type="evidence" value="ECO:0007669"/>
    <property type="project" value="UniProtKB-EC"/>
</dbReference>
<comment type="cofactor">
    <cofactor evidence="1 9">
        <name>pyridoxal 5'-phosphate</name>
        <dbReference type="ChEBI" id="CHEBI:597326"/>
    </cofactor>
</comment>
<comment type="caution">
    <text evidence="10">The sequence shown here is derived from an EMBL/GenBank/DDBJ whole genome shotgun (WGS) entry which is preliminary data.</text>
</comment>
<evidence type="ECO:0000313" key="10">
    <source>
        <dbReference type="EMBL" id="CCH78470.1"/>
    </source>
</evidence>
<organism evidence="10 11">
    <name type="scientific">Nostocoides japonicum T1-X7</name>
    <dbReference type="NCBI Taxonomy" id="1194083"/>
    <lineage>
        <taxon>Bacteria</taxon>
        <taxon>Bacillati</taxon>
        <taxon>Actinomycetota</taxon>
        <taxon>Actinomycetes</taxon>
        <taxon>Micrococcales</taxon>
        <taxon>Intrasporangiaceae</taxon>
        <taxon>Nostocoides</taxon>
    </lineage>
</organism>
<evidence type="ECO:0000256" key="4">
    <source>
        <dbReference type="ARBA" id="ARBA00047175"/>
    </source>
</evidence>
<proteinExistence type="inferred from homology"/>
<gene>
    <name evidence="10" type="ORF">BN12_2960002</name>
</gene>
<dbReference type="RefSeq" id="WP_048555436.1">
    <property type="nucleotide sequence ID" value="NZ_HF570958.1"/>
</dbReference>
<evidence type="ECO:0000256" key="5">
    <source>
        <dbReference type="ARBA" id="ARBA00047199"/>
    </source>
</evidence>
<dbReference type="EMBL" id="CAJB01000219">
    <property type="protein sequence ID" value="CCH78470.1"/>
    <property type="molecule type" value="Genomic_DNA"/>
</dbReference>
<sequence length="366" mass="38129">MSQTDLSPATRVVTLGRLPAEPGGSVNAPLVLSSTYHADGPVNYARGGNPTWTSFEDVVGSLEGGHGLVLSSGMAAVDAVLALVPVGGTVVAPAGAYNGVVVTLAERAEAGTLSVRFVDQQDAGAVEEALEGAALLWIESPTNPLLDVVDVGALTALAHRAGALVACDNTFATPLLQRPLEDGVDVVVHSVTKYLSGHSDLLLGAVVTRDDEPGRALHARMARHRQMHGAIAGPLEVWLAVRGVRTLSVRLERAWANSVILAARLETHPSVTRVRYPGFGAIVSIEVAGGAEGAERVATATRLWVHATSLGGVESMLERRRRQSGEPETTPTNLIRLSVGIEDVEDLWADLAQALDTAADASPGDA</sequence>
<keyword evidence="11" id="KW-1185">Reference proteome</keyword>
<evidence type="ECO:0000256" key="7">
    <source>
        <dbReference type="ARBA" id="ARBA00052699"/>
    </source>
</evidence>
<name>A0A077M2L8_9MICO</name>
<dbReference type="Gene3D" id="3.90.1150.10">
    <property type="entry name" value="Aspartate Aminotransferase, domain 1"/>
    <property type="match status" value="1"/>
</dbReference>
<comment type="catalytic activity">
    <reaction evidence="7">
        <text>L-methionine + H2O = methanethiol + 2-oxobutanoate + NH4(+)</text>
        <dbReference type="Rhea" id="RHEA:23800"/>
        <dbReference type="ChEBI" id="CHEBI:15377"/>
        <dbReference type="ChEBI" id="CHEBI:16007"/>
        <dbReference type="ChEBI" id="CHEBI:16763"/>
        <dbReference type="ChEBI" id="CHEBI:28938"/>
        <dbReference type="ChEBI" id="CHEBI:57844"/>
        <dbReference type="EC" id="4.4.1.11"/>
    </reaction>
    <physiologicalReaction direction="left-to-right" evidence="7">
        <dbReference type="Rhea" id="RHEA:23801"/>
    </physiologicalReaction>
</comment>
<comment type="similarity">
    <text evidence="2 9">Belongs to the trans-sulfuration enzymes family.</text>
</comment>
<dbReference type="InterPro" id="IPR015421">
    <property type="entry name" value="PyrdxlP-dep_Trfase_major"/>
</dbReference>
<dbReference type="AlphaFoldDB" id="A0A077M2L8"/>
<keyword evidence="3 8" id="KW-0663">Pyridoxal phosphate</keyword>
<dbReference type="Gene3D" id="3.40.640.10">
    <property type="entry name" value="Type I PLP-dependent aspartate aminotransferase-like (Major domain)"/>
    <property type="match status" value="1"/>
</dbReference>
<dbReference type="GO" id="GO:0005737">
    <property type="term" value="C:cytoplasm"/>
    <property type="evidence" value="ECO:0007669"/>
    <property type="project" value="TreeGrafter"/>
</dbReference>
<dbReference type="PIRSF" id="PIRSF001434">
    <property type="entry name" value="CGS"/>
    <property type="match status" value="1"/>
</dbReference>
<dbReference type="Proteomes" id="UP000035721">
    <property type="component" value="Unassembled WGS sequence"/>
</dbReference>
<reference evidence="10 11" key="1">
    <citation type="journal article" date="2013" name="ISME J.">
        <title>A metabolic model for members of the genus Tetrasphaera involved in enhanced biological phosphorus removal.</title>
        <authorList>
            <person name="Kristiansen R."/>
            <person name="Nguyen H.T.T."/>
            <person name="Saunders A.M."/>
            <person name="Nielsen J.L."/>
            <person name="Wimmer R."/>
            <person name="Le V.Q."/>
            <person name="McIlroy S.J."/>
            <person name="Petrovski S."/>
            <person name="Seviour R.J."/>
            <person name="Calteau A."/>
            <person name="Nielsen K.L."/>
            <person name="Nielsen P.H."/>
        </authorList>
    </citation>
    <scope>NUCLEOTIDE SEQUENCE [LARGE SCALE GENOMIC DNA]</scope>
    <source>
        <strain evidence="10 11">T1-X7</strain>
    </source>
</reference>
<comment type="catalytic activity">
    <reaction evidence="6">
        <text>L-homocysteine + H2O = 2-oxobutanoate + hydrogen sulfide + NH4(+) + H(+)</text>
        <dbReference type="Rhea" id="RHEA:14501"/>
        <dbReference type="ChEBI" id="CHEBI:15377"/>
        <dbReference type="ChEBI" id="CHEBI:15378"/>
        <dbReference type="ChEBI" id="CHEBI:16763"/>
        <dbReference type="ChEBI" id="CHEBI:28938"/>
        <dbReference type="ChEBI" id="CHEBI:29919"/>
        <dbReference type="ChEBI" id="CHEBI:58199"/>
        <dbReference type="EC" id="4.4.1.2"/>
    </reaction>
    <physiologicalReaction direction="left-to-right" evidence="6">
        <dbReference type="Rhea" id="RHEA:14502"/>
    </physiologicalReaction>
</comment>
<dbReference type="InterPro" id="IPR000277">
    <property type="entry name" value="Cys/Met-Metab_PyrdxlP-dep_enz"/>
</dbReference>
<evidence type="ECO:0000256" key="8">
    <source>
        <dbReference type="PIRSR" id="PIRSR001434-2"/>
    </source>
</evidence>
<dbReference type="GO" id="GO:0018826">
    <property type="term" value="F:methionine gamma-lyase activity"/>
    <property type="evidence" value="ECO:0007669"/>
    <property type="project" value="UniProtKB-EC"/>
</dbReference>
<dbReference type="GO" id="GO:0004123">
    <property type="term" value="F:cystathionine gamma-lyase activity"/>
    <property type="evidence" value="ECO:0007669"/>
    <property type="project" value="TreeGrafter"/>
</dbReference>
<dbReference type="Pfam" id="PF01053">
    <property type="entry name" value="Cys_Met_Meta_PP"/>
    <property type="match status" value="1"/>
</dbReference>
<dbReference type="FunFam" id="3.40.640.10:FF:000046">
    <property type="entry name" value="Cystathionine gamma-lyase"/>
    <property type="match status" value="1"/>
</dbReference>
<evidence type="ECO:0000256" key="3">
    <source>
        <dbReference type="ARBA" id="ARBA00022898"/>
    </source>
</evidence>
<dbReference type="PANTHER" id="PTHR11808">
    <property type="entry name" value="TRANS-SULFURATION ENZYME FAMILY MEMBER"/>
    <property type="match status" value="1"/>
</dbReference>
<keyword evidence="10" id="KW-0456">Lyase</keyword>
<dbReference type="SUPFAM" id="SSF53383">
    <property type="entry name" value="PLP-dependent transferases"/>
    <property type="match status" value="1"/>
</dbReference>
<dbReference type="STRING" id="1194083.BN12_2960002"/>
<dbReference type="PANTHER" id="PTHR11808:SF15">
    <property type="entry name" value="CYSTATHIONINE GAMMA-LYASE"/>
    <property type="match status" value="1"/>
</dbReference>
<evidence type="ECO:0000256" key="9">
    <source>
        <dbReference type="RuleBase" id="RU362118"/>
    </source>
</evidence>
<evidence type="ECO:0000256" key="2">
    <source>
        <dbReference type="ARBA" id="ARBA00009077"/>
    </source>
</evidence>
<dbReference type="OrthoDB" id="9780685at2"/>
<feature type="modified residue" description="N6-(pyridoxal phosphate)lysine" evidence="8">
    <location>
        <position position="193"/>
    </location>
</feature>
<dbReference type="InterPro" id="IPR015424">
    <property type="entry name" value="PyrdxlP-dep_Trfase"/>
</dbReference>
<dbReference type="InterPro" id="IPR015422">
    <property type="entry name" value="PyrdxlP-dep_Trfase_small"/>
</dbReference>
<accession>A0A077M2L8</accession>